<evidence type="ECO:0000259" key="3">
    <source>
        <dbReference type="Pfam" id="PF23666"/>
    </source>
</evidence>
<proteinExistence type="predicted"/>
<dbReference type="Gene3D" id="3.20.20.80">
    <property type="entry name" value="Glycosidases"/>
    <property type="match status" value="1"/>
</dbReference>
<gene>
    <name evidence="4" type="ORF">PAM7066_00435</name>
</gene>
<feature type="domain" description="Rcc01698-like C-terminal" evidence="3">
    <location>
        <begin position="1049"/>
        <end position="1149"/>
    </location>
</feature>
<accession>A0A1Y5RKL3</accession>
<evidence type="ECO:0000259" key="2">
    <source>
        <dbReference type="Pfam" id="PF13550"/>
    </source>
</evidence>
<dbReference type="Pfam" id="PF13547">
    <property type="entry name" value="GTA_TIM"/>
    <property type="match status" value="1"/>
</dbReference>
<sequence length="1302" mass="138835">MATMVLGAAGGAVGTSLGGGILGLSSAAVGRAAGGMAGRLIDAQLSQKILGAGGRIVEHGRIDRLRLTSAGEGAPIPQVFGRMRIAGHVIWASKFVERVSETAGGAGGKGARTAATADRTYSYEISLAIGLCEGPIAGIGRVWADGRELVRESLDLRVYAGHADQLSDPAIEAVEGAGAAPAYRGLAYVVIENLALGTFGNRVPQFSFEVVRNEGEEGAGDVAQHVRGVALIPGTGEYSIATTPVRYDDGADESAFVNAHVRTGRTDMAASIQALTTELPRCGALSLVVSWFGDDLRCGVCSLKPKVEALGRDGVEIAWRSGGIGHRDAEQVPQQDGRVAYGGTPADGAVIEAIRAATEAGQEVMFYPFILMDQLPGNGLPDPYGWSEQPALPWRGRITCDVAPGHDGSPDGTAAVDADVMSFFGAAASDDFQISGGEVHYHGPDEWSFRRMILHYAHVCAVAGGVESFCIGSEMRGLTTLRGTDGFPAVRALKALAADVRGILGPEVKIGYAADWSEYFGYHPADGSGDLFFHLDPLWSDPNIDFVGIDNYMPLSDWRGEHDEADSAYQGPHDLDYLKANIEGGEGFDWYYGSDADRLAQLRRPITDGAYDEPWVWRYKDIRNWWSSPHHDRIGGLRQPMSTPWEPGSKPIRFTEMGCAAIDKGTNQPNKFLDPKSSESALPWFSDGARDDFVQVQYLRAMDEYWGDPERNPVSATYARPMVDMRHAYAWAWDARPFPAFPGLPDVWSDAENYYRGHWLTGRSGYRTLASVVSEICHRAGVRTIDVTRLRGMVRGYAVTEVTDARAVLQPLMLAYGFDAVERDGVLRFSMRRTDGAVALDQADVVAADGGDVVTVRDPEVEEAGRVSVGYVVETGDFPAGVAEAVVPGTDDTSLARVELPLVLSPSEARGIAERWLAEAQAGRDRISFALPPSRFDLGAGDVVSMQDALWRIDRVAKGAALQVEAVRIAAGRSLVAAGGALEDGIAVAPAVLPTPPVALFMDLPVLDGEGDAVPRIAVGAKRWPGPVAVLSSVEDAGYALDTTVVRGAVMGVTETALAHAAPGRVDRGPALRVRLLSGALASVSDAAFAAGANAMAIGSGEDDLWEVFQFRDAELVGTHRWTLSHRLRGQAGTDAVMPAVWPAGSRVVLLDAALVPLHRGAAQPGLERHWRIGPADQPLDGPSFTHAVRGFEGIGLRPYSPVHLGFTPNGGDLQAKWIRRTRINGDSWSGREVALGEETEAYLVRVMRGTNVVREVEVATPAWNYAAAMRASDGSGCRLEVAQLSRAFGAGPTVALALPDP</sequence>
<feature type="domain" description="GTA TIM-barrel-like" evidence="1">
    <location>
        <begin position="447"/>
        <end position="742"/>
    </location>
</feature>
<name>A0A1Y5RKL3_9RHOB</name>
<dbReference type="RefSeq" id="WP_085852460.1">
    <property type="nucleotide sequence ID" value="NZ_FOPF01000001.1"/>
</dbReference>
<dbReference type="Pfam" id="PF13550">
    <property type="entry name" value="Phage-tail_3"/>
    <property type="match status" value="1"/>
</dbReference>
<evidence type="ECO:0000313" key="5">
    <source>
        <dbReference type="Proteomes" id="UP000193870"/>
    </source>
</evidence>
<dbReference type="SUPFAM" id="SSF51445">
    <property type="entry name" value="(Trans)glycosidases"/>
    <property type="match status" value="1"/>
</dbReference>
<protein>
    <recommendedName>
        <fullName evidence="6">Phage tail protein</fullName>
    </recommendedName>
</protein>
<reference evidence="4 5" key="1">
    <citation type="submission" date="2017-03" db="EMBL/GenBank/DDBJ databases">
        <authorList>
            <person name="Afonso C.L."/>
            <person name="Miller P.J."/>
            <person name="Scott M.A."/>
            <person name="Spackman E."/>
            <person name="Goraichik I."/>
            <person name="Dimitrov K.M."/>
            <person name="Suarez D.L."/>
            <person name="Swayne D.E."/>
        </authorList>
    </citation>
    <scope>NUCLEOTIDE SEQUENCE [LARGE SCALE GENOMIC DNA]</scope>
    <source>
        <strain evidence="4 5">CECT 7066</strain>
    </source>
</reference>
<dbReference type="InterPro" id="IPR025195">
    <property type="entry name" value="GTA_TIM_dom"/>
</dbReference>
<evidence type="ECO:0000313" key="4">
    <source>
        <dbReference type="EMBL" id="SLN16942.1"/>
    </source>
</evidence>
<evidence type="ECO:0008006" key="6">
    <source>
        <dbReference type="Google" id="ProtNLM"/>
    </source>
</evidence>
<dbReference type="EMBL" id="FWFV01000001">
    <property type="protein sequence ID" value="SLN16942.1"/>
    <property type="molecule type" value="Genomic_DNA"/>
</dbReference>
<feature type="domain" description="Tip attachment protein J" evidence="2">
    <location>
        <begin position="801"/>
        <end position="956"/>
    </location>
</feature>
<evidence type="ECO:0000259" key="1">
    <source>
        <dbReference type="Pfam" id="PF13547"/>
    </source>
</evidence>
<dbReference type="InterPro" id="IPR032876">
    <property type="entry name" value="J_dom"/>
</dbReference>
<organism evidence="4 5">
    <name type="scientific">Palleronia marisminoris</name>
    <dbReference type="NCBI Taxonomy" id="315423"/>
    <lineage>
        <taxon>Bacteria</taxon>
        <taxon>Pseudomonadati</taxon>
        <taxon>Pseudomonadota</taxon>
        <taxon>Alphaproteobacteria</taxon>
        <taxon>Rhodobacterales</taxon>
        <taxon>Roseobacteraceae</taxon>
        <taxon>Palleronia</taxon>
    </lineage>
</organism>
<keyword evidence="5" id="KW-1185">Reference proteome</keyword>
<dbReference type="STRING" id="315423.SAMN04488020_101435"/>
<dbReference type="OrthoDB" id="8445115at2"/>
<dbReference type="Pfam" id="PF23666">
    <property type="entry name" value="Rcc01698_C"/>
    <property type="match status" value="1"/>
</dbReference>
<dbReference type="InterPro" id="IPR056490">
    <property type="entry name" value="Rcc01698_C"/>
</dbReference>
<dbReference type="CDD" id="cd19607">
    <property type="entry name" value="GTA_TIM-barrel-like"/>
    <property type="match status" value="1"/>
</dbReference>
<dbReference type="InterPro" id="IPR017853">
    <property type="entry name" value="GH"/>
</dbReference>
<dbReference type="Proteomes" id="UP000193870">
    <property type="component" value="Unassembled WGS sequence"/>
</dbReference>